<dbReference type="Gene3D" id="3.30.1490.250">
    <property type="match status" value="1"/>
</dbReference>
<evidence type="ECO:0000256" key="11">
    <source>
        <dbReference type="PIRSR" id="PIRSR001558-2"/>
    </source>
</evidence>
<dbReference type="VEuPathDB" id="TriTrypDB:TvY486_0704000"/>
<feature type="domain" description="Glutathione synthase substrate-binding" evidence="12">
    <location>
        <begin position="265"/>
        <end position="371"/>
    </location>
</feature>
<feature type="binding site" evidence="10">
    <location>
        <position position="552"/>
    </location>
    <ligand>
        <name>ATP</name>
        <dbReference type="ChEBI" id="CHEBI:30616"/>
    </ligand>
</feature>
<evidence type="ECO:0000256" key="5">
    <source>
        <dbReference type="ARBA" id="ARBA00022723"/>
    </source>
</evidence>
<proteinExistence type="inferred from homology"/>
<comment type="cofactor">
    <cofactor evidence="9 11">
        <name>Mg(2+)</name>
        <dbReference type="ChEBI" id="CHEBI:18420"/>
    </cofactor>
    <text evidence="9 11">Binds 1 Mg(2+) ion per subunit.</text>
</comment>
<evidence type="ECO:0000256" key="10">
    <source>
        <dbReference type="PIRSR" id="PIRSR001558-1"/>
    </source>
</evidence>
<evidence type="ECO:0000256" key="6">
    <source>
        <dbReference type="ARBA" id="ARBA00022741"/>
    </source>
</evidence>
<dbReference type="GO" id="GO:0005829">
    <property type="term" value="C:cytosol"/>
    <property type="evidence" value="ECO:0007669"/>
    <property type="project" value="TreeGrafter"/>
</dbReference>
<evidence type="ECO:0000256" key="2">
    <source>
        <dbReference type="ARBA" id="ARBA00010385"/>
    </source>
</evidence>
<dbReference type="SUPFAM" id="SSF56059">
    <property type="entry name" value="Glutathione synthetase ATP-binding domain-like"/>
    <property type="match status" value="1"/>
</dbReference>
<accession>G0TYL9</accession>
<keyword evidence="4 9" id="KW-0317">Glutathione biosynthesis</keyword>
<gene>
    <name evidence="13" type="ORF">TVY486_0704000</name>
</gene>
<reference evidence="13" key="1">
    <citation type="journal article" date="2012" name="Proc. Natl. Acad. Sci. U.S.A.">
        <title>Antigenic diversity is generated by distinct evolutionary mechanisms in African trypanosome species.</title>
        <authorList>
            <person name="Jackson A.P."/>
            <person name="Berry A."/>
            <person name="Aslett M."/>
            <person name="Allison H.C."/>
            <person name="Burton P."/>
            <person name="Vavrova-Anderson J."/>
            <person name="Brown R."/>
            <person name="Browne H."/>
            <person name="Corton N."/>
            <person name="Hauser H."/>
            <person name="Gamble J."/>
            <person name="Gilderthorp R."/>
            <person name="Marcello L."/>
            <person name="McQuillan J."/>
            <person name="Otto T.D."/>
            <person name="Quail M.A."/>
            <person name="Sanders M.J."/>
            <person name="van Tonder A."/>
            <person name="Ginger M.L."/>
            <person name="Field M.C."/>
            <person name="Barry J.D."/>
            <person name="Hertz-Fowler C."/>
            <person name="Berriman M."/>
        </authorList>
    </citation>
    <scope>NUCLEOTIDE SEQUENCE</scope>
    <source>
        <strain evidence="13">Y486</strain>
    </source>
</reference>
<dbReference type="Pfam" id="PF03199">
    <property type="entry name" value="GSH_synthase"/>
    <property type="match status" value="1"/>
</dbReference>
<comment type="similarity">
    <text evidence="2 9">Belongs to the eukaryotic GSH synthase family.</text>
</comment>
<feature type="binding site" evidence="10">
    <location>
        <position position="550"/>
    </location>
    <ligand>
        <name>substrate</name>
    </ligand>
</feature>
<feature type="binding site" evidence="10">
    <location>
        <position position="280"/>
    </location>
    <ligand>
        <name>substrate</name>
    </ligand>
</feature>
<dbReference type="GO" id="GO:0043295">
    <property type="term" value="F:glutathione binding"/>
    <property type="evidence" value="ECO:0007669"/>
    <property type="project" value="UniProtKB-UniRule"/>
</dbReference>
<evidence type="ECO:0000256" key="1">
    <source>
        <dbReference type="ARBA" id="ARBA00004965"/>
    </source>
</evidence>
<name>G0TYL9_TRYVY</name>
<dbReference type="AlphaFoldDB" id="G0TYL9"/>
<organism evidence="13">
    <name type="scientific">Trypanosoma vivax (strain Y486)</name>
    <dbReference type="NCBI Taxonomy" id="1055687"/>
    <lineage>
        <taxon>Eukaryota</taxon>
        <taxon>Discoba</taxon>
        <taxon>Euglenozoa</taxon>
        <taxon>Kinetoplastea</taxon>
        <taxon>Metakinetoplastina</taxon>
        <taxon>Trypanosomatida</taxon>
        <taxon>Trypanosomatidae</taxon>
        <taxon>Trypanosoma</taxon>
        <taxon>Duttonella</taxon>
    </lineage>
</organism>
<dbReference type="Gene3D" id="1.10.1080.10">
    <property type="entry name" value="Glutathione Synthetase, Chain A, domain 3"/>
    <property type="match status" value="1"/>
</dbReference>
<evidence type="ECO:0000313" key="13">
    <source>
        <dbReference type="EMBL" id="CCC49066.1"/>
    </source>
</evidence>
<dbReference type="PANTHER" id="PTHR11130:SF0">
    <property type="entry name" value="GLUTATHIONE SYNTHETASE"/>
    <property type="match status" value="1"/>
</dbReference>
<evidence type="ECO:0000256" key="8">
    <source>
        <dbReference type="ARBA" id="ARBA00022842"/>
    </source>
</evidence>
<sequence length="574" mass="63783">MSLCPSLPAENVRYVEQLLAKCHALGLVIKGESSEAVTHIAVTLQPMRIPREEFTALAQLQTLWNEMVDNTARNFEFVRDALRDTAESDAGFTGKLVEMLEKVYLGDEPYQHLMLGIFRTDYMHDSRPCEGNEETCVSQWKNVEINTISCSFAGLSPVVTNFHSHVMAYLRLLQGASPWVKNNITNGNDYGYGKNISVADLTEDHTSMLEESISGRAVPEALAAAVQAWTYQQQFDSVRAHYQRKAMLTPSGTEGEMSNLFTSPVVLFVTQEFERNTADQYALSSELLETHGILSIFRTLRELHKTMQLCDNAITGQPPLALVDGRHPVAVVYFRSTYAPADFPTEEFWNTRLALERSSAIKCPSVPHHLACRSTLEDPPFKKMQQLLCDVERVLIPVAFKGNKEKALQLRRHFMSQHSLNPNEVGAAKVEEIIQKVLERPEQFVLKPQREGGGNLLSGSRMVEALKVTKERDLNTYNKIRREYIVMSRICYPVQTGSILARGGVVQLEKNMCSEVGIFGTILSGSKGTCNKDSGSGEVLLNAFSGYTVRSKPANVDDGGVIAGVAALDSLLLV</sequence>
<dbReference type="InterPro" id="IPR005615">
    <property type="entry name" value="Glutathione_synthase"/>
</dbReference>
<dbReference type="Gene3D" id="3.40.50.1760">
    <property type="entry name" value="Glutathione synthase, substrate-binding domain superfamily, eukaryotic"/>
    <property type="match status" value="1"/>
</dbReference>
<feature type="binding site" evidence="10">
    <location>
        <begin position="487"/>
        <end position="490"/>
    </location>
    <ligand>
        <name>ATP</name>
        <dbReference type="ChEBI" id="CHEBI:30616"/>
    </ligand>
</feature>
<keyword evidence="7 9" id="KW-0067">ATP-binding</keyword>
<dbReference type="Pfam" id="PF03917">
    <property type="entry name" value="GSH_synth_ATP"/>
    <property type="match status" value="1"/>
</dbReference>
<keyword evidence="3 9" id="KW-0436">Ligase</keyword>
<evidence type="ECO:0000256" key="3">
    <source>
        <dbReference type="ARBA" id="ARBA00022598"/>
    </source>
</evidence>
<feature type="binding site" evidence="10">
    <location>
        <position position="558"/>
    </location>
    <ligand>
        <name>ATP</name>
        <dbReference type="ChEBI" id="CHEBI:30616"/>
    </ligand>
</feature>
<evidence type="ECO:0000256" key="7">
    <source>
        <dbReference type="ARBA" id="ARBA00022840"/>
    </source>
</evidence>
<dbReference type="GO" id="GO:0000287">
    <property type="term" value="F:magnesium ion binding"/>
    <property type="evidence" value="ECO:0007669"/>
    <property type="project" value="UniProtKB-UniRule"/>
</dbReference>
<evidence type="ECO:0000256" key="4">
    <source>
        <dbReference type="ARBA" id="ARBA00022684"/>
    </source>
</evidence>
<dbReference type="InterPro" id="IPR016185">
    <property type="entry name" value="PreATP-grasp_dom_sf"/>
</dbReference>
<feature type="binding site" evidence="10">
    <location>
        <position position="382"/>
    </location>
    <ligand>
        <name>ATP</name>
        <dbReference type="ChEBI" id="CHEBI:30616"/>
    </ligand>
</feature>
<feature type="binding site" evidence="10">
    <location>
        <position position="515"/>
    </location>
    <ligand>
        <name>ATP</name>
        <dbReference type="ChEBI" id="CHEBI:30616"/>
    </ligand>
</feature>
<dbReference type="EMBL" id="HE573023">
    <property type="protein sequence ID" value="CCC49066.1"/>
    <property type="molecule type" value="Genomic_DNA"/>
</dbReference>
<dbReference type="EC" id="6.3.2.3" evidence="9"/>
<keyword evidence="8 9" id="KW-0460">Magnesium</keyword>
<dbReference type="UniPathway" id="UPA00142">
    <property type="reaction ID" value="UER00210"/>
</dbReference>
<dbReference type="PANTHER" id="PTHR11130">
    <property type="entry name" value="GLUTATHIONE SYNTHETASE"/>
    <property type="match status" value="1"/>
</dbReference>
<keyword evidence="5 9" id="KW-0479">Metal-binding</keyword>
<dbReference type="InterPro" id="IPR014709">
    <property type="entry name" value="Glutathione_synthase_C_euk"/>
</dbReference>
<dbReference type="InterPro" id="IPR014042">
    <property type="entry name" value="Glutathione_synthase_a-hlx"/>
</dbReference>
<dbReference type="GO" id="GO:0004363">
    <property type="term" value="F:glutathione synthase activity"/>
    <property type="evidence" value="ECO:0007669"/>
    <property type="project" value="UniProtKB-UniRule"/>
</dbReference>
<keyword evidence="6 9" id="KW-0547">Nucleotide-binding</keyword>
<feature type="binding site" evidence="11">
    <location>
        <position position="451"/>
    </location>
    <ligand>
        <name>Mg(2+)</name>
        <dbReference type="ChEBI" id="CHEBI:18420"/>
    </ligand>
</feature>
<dbReference type="PIRSF" id="PIRSF001558">
    <property type="entry name" value="GSHase"/>
    <property type="match status" value="1"/>
</dbReference>
<dbReference type="Gene3D" id="3.30.1490.50">
    <property type="match status" value="1"/>
</dbReference>
<dbReference type="InterPro" id="IPR004887">
    <property type="entry name" value="GSH_synth_subst-bd"/>
</dbReference>
<protein>
    <recommendedName>
        <fullName evidence="9">Glutathione synthetase</fullName>
        <shortName evidence="9">GSH-S</shortName>
        <ecNumber evidence="9">6.3.2.3</ecNumber>
    </recommendedName>
</protein>
<dbReference type="InterPro" id="IPR037013">
    <property type="entry name" value="GSH-S_sub-bd_sf"/>
</dbReference>
<dbReference type="GO" id="GO:0005524">
    <property type="term" value="F:ATP binding"/>
    <property type="evidence" value="ECO:0007669"/>
    <property type="project" value="UniProtKB-UniRule"/>
</dbReference>
<dbReference type="SUPFAM" id="SSF52440">
    <property type="entry name" value="PreATP-grasp domain"/>
    <property type="match status" value="1"/>
</dbReference>
<evidence type="ECO:0000259" key="12">
    <source>
        <dbReference type="Pfam" id="PF03199"/>
    </source>
</evidence>
<evidence type="ECO:0000256" key="9">
    <source>
        <dbReference type="PIRNR" id="PIRNR001558"/>
    </source>
</evidence>
<comment type="catalytic activity">
    <reaction evidence="9">
        <text>gamma-L-glutamyl-L-cysteine + glycine + ATP = glutathione + ADP + phosphate + H(+)</text>
        <dbReference type="Rhea" id="RHEA:13557"/>
        <dbReference type="ChEBI" id="CHEBI:15378"/>
        <dbReference type="ChEBI" id="CHEBI:30616"/>
        <dbReference type="ChEBI" id="CHEBI:43474"/>
        <dbReference type="ChEBI" id="CHEBI:57305"/>
        <dbReference type="ChEBI" id="CHEBI:57925"/>
        <dbReference type="ChEBI" id="CHEBI:58173"/>
        <dbReference type="ChEBI" id="CHEBI:456216"/>
        <dbReference type="EC" id="6.3.2.3"/>
    </reaction>
</comment>
<comment type="pathway">
    <text evidence="1 9">Sulfur metabolism; glutathione biosynthesis; glutathione from L-cysteine and L-glutamate: step 2/2.</text>
</comment>
<dbReference type="Gene3D" id="3.30.470.20">
    <property type="entry name" value="ATP-grasp fold, B domain"/>
    <property type="match status" value="2"/>
</dbReference>